<dbReference type="GO" id="GO:0007018">
    <property type="term" value="P:microtubule-based movement"/>
    <property type="evidence" value="ECO:0007669"/>
    <property type="project" value="InterPro"/>
</dbReference>
<dbReference type="Pfam" id="PF00225">
    <property type="entry name" value="Kinesin"/>
    <property type="match status" value="1"/>
</dbReference>
<evidence type="ECO:0000256" key="5">
    <source>
        <dbReference type="ARBA" id="ARBA00022840"/>
    </source>
</evidence>
<accession>A0A0K8W4L2</accession>
<feature type="binding site" evidence="11">
    <location>
        <begin position="159"/>
        <end position="166"/>
    </location>
    <ligand>
        <name>ATP</name>
        <dbReference type="ChEBI" id="CHEBI:30616"/>
    </ligand>
</feature>
<dbReference type="GO" id="GO:0005875">
    <property type="term" value="C:microtubule associated complex"/>
    <property type="evidence" value="ECO:0007669"/>
    <property type="project" value="TreeGrafter"/>
</dbReference>
<evidence type="ECO:0000256" key="9">
    <source>
        <dbReference type="ARBA" id="ARBA00070863"/>
    </source>
</evidence>
<name>A0A0K8W4L2_BACLA</name>
<dbReference type="PANTHER" id="PTHR47969">
    <property type="entry name" value="CHROMOSOME-ASSOCIATED KINESIN KIF4A-RELATED"/>
    <property type="match status" value="1"/>
</dbReference>
<dbReference type="GO" id="GO:0005524">
    <property type="term" value="F:ATP binding"/>
    <property type="evidence" value="ECO:0007669"/>
    <property type="project" value="UniProtKB-UniRule"/>
</dbReference>
<keyword evidence="8" id="KW-0206">Cytoskeleton</keyword>
<evidence type="ECO:0000256" key="8">
    <source>
        <dbReference type="ARBA" id="ARBA00023212"/>
    </source>
</evidence>
<dbReference type="InterPro" id="IPR001752">
    <property type="entry name" value="Kinesin_motor_dom"/>
</dbReference>
<dbReference type="GO" id="GO:0003777">
    <property type="term" value="F:microtubule motor activity"/>
    <property type="evidence" value="ECO:0007669"/>
    <property type="project" value="InterPro"/>
</dbReference>
<dbReference type="InterPro" id="IPR027640">
    <property type="entry name" value="Kinesin-like_fam"/>
</dbReference>
<dbReference type="OrthoDB" id="540783at2759"/>
<dbReference type="PRINTS" id="PR00380">
    <property type="entry name" value="KINESINHEAVY"/>
</dbReference>
<keyword evidence="2" id="KW-0963">Cytoplasm</keyword>
<dbReference type="EMBL" id="GDHF01006307">
    <property type="protein sequence ID" value="JAI46007.1"/>
    <property type="molecule type" value="Transcribed_RNA"/>
</dbReference>
<evidence type="ECO:0000256" key="13">
    <source>
        <dbReference type="SAM" id="MobiDB-lite"/>
    </source>
</evidence>
<sequence length="1238" mass="139324">MMEIPIQVAVRIYPCLPPAVTTPLLSAGNVVDTQSILGADEHSQITTQKDDNGNFNANENARDNGPINMQNEPTRAEANIYVQAIPMTAPGFLNTAPTALPGQMDNGIAAGLMQVGPHSFPVTHALSMDCTQSQIYHQTVFPLISLFMEGFDASVVTYGQRGTGKTYTLYGPGLDCVYSESEQGVVQRCVREIFSHMANHPERTYAINIGWVEITDDAIHDLLGVGNVHCNSITDVFHWLQIGLNAKQSSNNNSNDDLSISHTLFTLTLEQQWVSKEGLIQHRLSTASFSDLCGTDRVFMLNALDQTASLPKDVGLQTLERVVNTLTDPALMYGSNGNIPYNQTTLTTLLKDSFGGRAQTLLILCVSPLERDCNETICNLQFAFKVQCVRNYVIMNTFSDDNTPISPEAIMPELPGGGGPGIPVGADTFGLQFAASQWYKLVSNAEGLFSKLAASNAVTELDKEQIEEWLFLKQECEECLSSAEAIRPQKQLGPIQETEEPEEVVSDPETSFQQNSDNESDCESQRPDLMEKLETLMEELRIKTDTLIEEKYKEFIQNQPKAVMESQESARRKESAQSLELVLSEQRQPSEKLDERKPSMGGRRRSIQPGATLSSAEIAMLNRVASREQTAPKASDDFLESSGNLQNAAQLRAAINSPLENVQKKLRKLVTDIEARQRQIEEVEQTMQLKQNIITELVKNSDTRSTAKQRFHKKKSKLESEYEKTKKQLAKAIVQGKDKSEIERLRALIAHIEQRLQDLASMKHIAGESGQKVKKLQQSLHESKKLIDELQKKLKKDRKQREQLEHELKMLKEKENTQSANSKALVKLDGNLNTVEDAERGKNLKEVQARISHLDHVLREKSENLEQYGDNAEGTGEKEGLRHEIRNLRRTRDHLLEQRCALDRKLKRDKVLSQREERKLLECDEAIEAIDAAIEFKNELICGHKSIDTSERLQREKGEQMLMARLNKLSQEEMRTLLYKYFIKVIDLRDSSRQLEVQLMQLERERDAWEWKERVLSNAVRQARLEGERNAVLLQRQHEMKLTLMLRHLAEETSASASASSLNFSDAQQQQQQRYLRPTHLALAHQQQLHTAGGAINTTSPYSDSDLELEFYKPTVPVSGKILKPPKHGEMEICPLPDALAKYKPLEKFKEKERESKNKLFAKFQVLTRYAGQSVTAAAAGCAADEQTGGSSSRKKDKDQLAAAIPQENLKRLISTPPATKVTRQKNKIIIQDATRKN</sequence>
<evidence type="ECO:0000313" key="16">
    <source>
        <dbReference type="EMBL" id="JAI47016.1"/>
    </source>
</evidence>
<keyword evidence="4 11" id="KW-0547">Nucleotide-binding</keyword>
<evidence type="ECO:0000313" key="15">
    <source>
        <dbReference type="EMBL" id="JAI46007.1"/>
    </source>
</evidence>
<comment type="subcellular location">
    <subcellularLocation>
        <location evidence="1">Cytoplasm</location>
        <location evidence="1">Cytoskeleton</location>
    </subcellularLocation>
</comment>
<evidence type="ECO:0000256" key="12">
    <source>
        <dbReference type="SAM" id="Coils"/>
    </source>
</evidence>
<dbReference type="Gene3D" id="3.40.850.10">
    <property type="entry name" value="Kinesin motor domain"/>
    <property type="match status" value="2"/>
</dbReference>
<keyword evidence="5 11" id="KW-0067">ATP-binding</keyword>
<feature type="compositionally biased region" description="Acidic residues" evidence="13">
    <location>
        <begin position="497"/>
        <end position="506"/>
    </location>
</feature>
<feature type="region of interest" description="Disordered" evidence="13">
    <location>
        <begin position="1182"/>
        <end position="1201"/>
    </location>
</feature>
<evidence type="ECO:0000259" key="14">
    <source>
        <dbReference type="PROSITE" id="PS50067"/>
    </source>
</evidence>
<dbReference type="InterPro" id="IPR027417">
    <property type="entry name" value="P-loop_NTPase"/>
</dbReference>
<feature type="coiled-coil region" evidence="12">
    <location>
        <begin position="985"/>
        <end position="1012"/>
    </location>
</feature>
<feature type="region of interest" description="Disordered" evidence="13">
    <location>
        <begin position="44"/>
        <end position="68"/>
    </location>
</feature>
<keyword evidence="3" id="KW-0493">Microtubule</keyword>
<dbReference type="SMART" id="SM00129">
    <property type="entry name" value="KISc"/>
    <property type="match status" value="1"/>
</dbReference>
<dbReference type="GO" id="GO:0051231">
    <property type="term" value="P:spindle elongation"/>
    <property type="evidence" value="ECO:0007669"/>
    <property type="project" value="TreeGrafter"/>
</dbReference>
<organism evidence="15">
    <name type="scientific">Bactrocera latifrons</name>
    <name type="common">Malaysian fruit fly</name>
    <name type="synonym">Chaetodacus latifrons</name>
    <dbReference type="NCBI Taxonomy" id="174628"/>
    <lineage>
        <taxon>Eukaryota</taxon>
        <taxon>Metazoa</taxon>
        <taxon>Ecdysozoa</taxon>
        <taxon>Arthropoda</taxon>
        <taxon>Hexapoda</taxon>
        <taxon>Insecta</taxon>
        <taxon>Pterygota</taxon>
        <taxon>Neoptera</taxon>
        <taxon>Endopterygota</taxon>
        <taxon>Diptera</taxon>
        <taxon>Brachycera</taxon>
        <taxon>Muscomorpha</taxon>
        <taxon>Tephritoidea</taxon>
        <taxon>Tephritidae</taxon>
        <taxon>Bactrocera</taxon>
        <taxon>Bactrocera</taxon>
    </lineage>
</organism>
<dbReference type="EMBL" id="GDHF01005298">
    <property type="protein sequence ID" value="JAI47016.1"/>
    <property type="molecule type" value="Transcribed_RNA"/>
</dbReference>
<keyword evidence="6 12" id="KW-0175">Coiled coil</keyword>
<evidence type="ECO:0000256" key="6">
    <source>
        <dbReference type="ARBA" id="ARBA00023054"/>
    </source>
</evidence>
<dbReference type="AlphaFoldDB" id="A0A0K8W4L2"/>
<evidence type="ECO:0000256" key="4">
    <source>
        <dbReference type="ARBA" id="ARBA00022741"/>
    </source>
</evidence>
<reference evidence="15" key="1">
    <citation type="submission" date="2015-06" db="EMBL/GenBank/DDBJ databases">
        <authorList>
            <person name="Hoefler B.C."/>
            <person name="Straight P.D."/>
        </authorList>
    </citation>
    <scope>NUCLEOTIDE SEQUENCE</scope>
</reference>
<feature type="coiled-coil region" evidence="12">
    <location>
        <begin position="659"/>
        <end position="821"/>
    </location>
</feature>
<evidence type="ECO:0000256" key="11">
    <source>
        <dbReference type="PROSITE-ProRule" id="PRU00283"/>
    </source>
</evidence>
<evidence type="ECO:0000256" key="7">
    <source>
        <dbReference type="ARBA" id="ARBA00023175"/>
    </source>
</evidence>
<dbReference type="GO" id="GO:0005874">
    <property type="term" value="C:microtubule"/>
    <property type="evidence" value="ECO:0007669"/>
    <property type="project" value="UniProtKB-KW"/>
</dbReference>
<gene>
    <name evidence="15" type="primary">cos_0</name>
    <name evidence="16" type="synonym">cos_1</name>
    <name evidence="16" type="ORF">c1_g1_i1</name>
    <name evidence="15" type="ORF">c1_g1_i2</name>
</gene>
<dbReference type="GO" id="GO:0007052">
    <property type="term" value="P:mitotic spindle organization"/>
    <property type="evidence" value="ECO:0007669"/>
    <property type="project" value="TreeGrafter"/>
</dbReference>
<evidence type="ECO:0000256" key="3">
    <source>
        <dbReference type="ARBA" id="ARBA00022701"/>
    </source>
</evidence>
<feature type="region of interest" description="Disordered" evidence="13">
    <location>
        <begin position="490"/>
        <end position="525"/>
    </location>
</feature>
<feature type="region of interest" description="Disordered" evidence="13">
    <location>
        <begin position="565"/>
        <end position="614"/>
    </location>
</feature>
<comment type="similarity">
    <text evidence="11">Belongs to the TRAFAC class myosin-kinesin ATPase superfamily. Kinesin family.</text>
</comment>
<dbReference type="FunFam" id="3.40.850.10:FF:000151">
    <property type="entry name" value="Kinesin-like protein costa"/>
    <property type="match status" value="1"/>
</dbReference>
<feature type="compositionally biased region" description="Polar residues" evidence="13">
    <location>
        <begin position="508"/>
        <end position="517"/>
    </location>
</feature>
<dbReference type="PANTHER" id="PTHR47969:SF15">
    <property type="entry name" value="CHROMOSOME-ASSOCIATED KINESIN KIF4A-RELATED"/>
    <property type="match status" value="1"/>
</dbReference>
<dbReference type="GO" id="GO:0008017">
    <property type="term" value="F:microtubule binding"/>
    <property type="evidence" value="ECO:0007669"/>
    <property type="project" value="InterPro"/>
</dbReference>
<dbReference type="PROSITE" id="PS50067">
    <property type="entry name" value="KINESIN_MOTOR_2"/>
    <property type="match status" value="1"/>
</dbReference>
<dbReference type="InterPro" id="IPR036961">
    <property type="entry name" value="Kinesin_motor_dom_sf"/>
</dbReference>
<dbReference type="SUPFAM" id="SSF52540">
    <property type="entry name" value="P-loop containing nucleoside triphosphate hydrolases"/>
    <property type="match status" value="1"/>
</dbReference>
<evidence type="ECO:0000256" key="10">
    <source>
        <dbReference type="ARBA" id="ARBA00083812"/>
    </source>
</evidence>
<protein>
    <recommendedName>
        <fullName evidence="9">Kinesin-like protein costa</fullName>
    </recommendedName>
    <alternativeName>
        <fullName evidence="10">Kinesin-like protein costal2</fullName>
    </alternativeName>
</protein>
<feature type="compositionally biased region" description="Basic and acidic residues" evidence="13">
    <location>
        <begin position="588"/>
        <end position="598"/>
    </location>
</feature>
<keyword evidence="7 11" id="KW-0505">Motor protein</keyword>
<feature type="domain" description="Kinesin motor" evidence="14">
    <location>
        <begin position="5"/>
        <end position="389"/>
    </location>
</feature>
<evidence type="ECO:0000256" key="1">
    <source>
        <dbReference type="ARBA" id="ARBA00004245"/>
    </source>
</evidence>
<evidence type="ECO:0000256" key="2">
    <source>
        <dbReference type="ARBA" id="ARBA00022490"/>
    </source>
</evidence>
<feature type="region of interest" description="Disordered" evidence="13">
    <location>
        <begin position="1208"/>
        <end position="1238"/>
    </location>
</feature>
<proteinExistence type="inferred from homology"/>